<feature type="binding site" evidence="7">
    <location>
        <position position="108"/>
    </location>
    <ligand>
        <name>Zn(2+)</name>
        <dbReference type="ChEBI" id="CHEBI:29105"/>
        <note>catalytic</note>
    </ligand>
</feature>
<dbReference type="InterPro" id="IPR002125">
    <property type="entry name" value="CMP_dCMP_dom"/>
</dbReference>
<dbReference type="InterPro" id="IPR016192">
    <property type="entry name" value="APOBEC/CMP_deaminase_Zn-bd"/>
</dbReference>
<comment type="cofactor">
    <cofactor evidence="1 7">
        <name>Zn(2+)</name>
        <dbReference type="ChEBI" id="CHEBI:29105"/>
    </cofactor>
</comment>
<evidence type="ECO:0000259" key="8">
    <source>
        <dbReference type="PROSITE" id="PS51747"/>
    </source>
</evidence>
<evidence type="ECO:0000313" key="10">
    <source>
        <dbReference type="Proteomes" id="UP000473699"/>
    </source>
</evidence>
<evidence type="ECO:0000256" key="5">
    <source>
        <dbReference type="ARBA" id="ARBA00022833"/>
    </source>
</evidence>
<reference evidence="9 10" key="1">
    <citation type="submission" date="2019-08" db="EMBL/GenBank/DDBJ databases">
        <title>In-depth cultivation of the pig gut microbiome towards novel bacterial diversity and tailored functional studies.</title>
        <authorList>
            <person name="Wylensek D."/>
            <person name="Hitch T.C.A."/>
            <person name="Clavel T."/>
        </authorList>
    </citation>
    <scope>NUCLEOTIDE SEQUENCE [LARGE SCALE GENOMIC DNA]</scope>
    <source>
        <strain evidence="9 10">SM-530-WT-4B</strain>
    </source>
</reference>
<comment type="caution">
    <text evidence="9">The sequence shown here is derived from an EMBL/GenBank/DDBJ whole genome shotgun (WGS) entry which is preliminary data.</text>
</comment>
<dbReference type="SUPFAM" id="SSF53927">
    <property type="entry name" value="Cytidine deaminase-like"/>
    <property type="match status" value="1"/>
</dbReference>
<evidence type="ECO:0000256" key="6">
    <source>
        <dbReference type="PIRSR" id="PIRSR006019-1"/>
    </source>
</evidence>
<dbReference type="GO" id="GO:0008270">
    <property type="term" value="F:zinc ion binding"/>
    <property type="evidence" value="ECO:0007669"/>
    <property type="project" value="InterPro"/>
</dbReference>
<dbReference type="EMBL" id="VUNH01000002">
    <property type="protein sequence ID" value="MST55002.1"/>
    <property type="molecule type" value="Genomic_DNA"/>
</dbReference>
<feature type="binding site" evidence="7">
    <location>
        <position position="111"/>
    </location>
    <ligand>
        <name>Zn(2+)</name>
        <dbReference type="ChEBI" id="CHEBI:29105"/>
        <note>catalytic</note>
    </ligand>
</feature>
<dbReference type="GO" id="GO:0004132">
    <property type="term" value="F:dCMP deaminase activity"/>
    <property type="evidence" value="ECO:0007669"/>
    <property type="project" value="InterPro"/>
</dbReference>
<accession>A0A6L5YBS8</accession>
<dbReference type="InterPro" id="IPR035105">
    <property type="entry name" value="Deoxycytidylate_deaminase_dom"/>
</dbReference>
<evidence type="ECO:0000256" key="4">
    <source>
        <dbReference type="ARBA" id="ARBA00022801"/>
    </source>
</evidence>
<organism evidence="9 10">
    <name type="scientific">Pyramidobacter porci</name>
    <dbReference type="NCBI Taxonomy" id="2605789"/>
    <lineage>
        <taxon>Bacteria</taxon>
        <taxon>Thermotogati</taxon>
        <taxon>Synergistota</taxon>
        <taxon>Synergistia</taxon>
        <taxon>Synergistales</taxon>
        <taxon>Dethiosulfovibrionaceae</taxon>
        <taxon>Pyramidobacter</taxon>
    </lineage>
</organism>
<dbReference type="PIRSF" id="PIRSF006019">
    <property type="entry name" value="dCMP_deaminase"/>
    <property type="match status" value="1"/>
</dbReference>
<dbReference type="Proteomes" id="UP000473699">
    <property type="component" value="Unassembled WGS sequence"/>
</dbReference>
<dbReference type="InterPro" id="IPR015517">
    <property type="entry name" value="dCMP_deaminase-rel"/>
</dbReference>
<evidence type="ECO:0000313" key="9">
    <source>
        <dbReference type="EMBL" id="MST55002.1"/>
    </source>
</evidence>
<feature type="active site" description="Proton donor" evidence="6">
    <location>
        <position position="82"/>
    </location>
</feature>
<sequence>MSYQRPDWESYFMTLALVAATRSTCLRRQVGAVIVRDGQIISTGYNGAPKGTPHCFETGCLRTKLGIPSGERHEICRGSHAELNAIAQAASVGVSTAGASLYCTHSPCSFCTKAVINAGIRRVVYLYSYPDELAENLRREAGLAAEHFPPERLGCIADCLDRARLSLGDRNAAKEGCSCC</sequence>
<dbReference type="PANTHER" id="PTHR11086:SF18">
    <property type="entry name" value="DEOXYCYTIDYLATE DEAMINASE"/>
    <property type="match status" value="1"/>
</dbReference>
<feature type="domain" description="CMP/dCMP-type deaminase" evidence="8">
    <location>
        <begin position="7"/>
        <end position="140"/>
    </location>
</feature>
<proteinExistence type="inferred from homology"/>
<dbReference type="RefSeq" id="WP_154528108.1">
    <property type="nucleotide sequence ID" value="NZ_VUNH01000002.1"/>
</dbReference>
<dbReference type="Pfam" id="PF00383">
    <property type="entry name" value="dCMP_cyt_deam_1"/>
    <property type="match status" value="1"/>
</dbReference>
<dbReference type="PANTHER" id="PTHR11086">
    <property type="entry name" value="DEOXYCYTIDYLATE DEAMINASE-RELATED"/>
    <property type="match status" value="1"/>
</dbReference>
<evidence type="ECO:0000256" key="7">
    <source>
        <dbReference type="PIRSR" id="PIRSR006019-2"/>
    </source>
</evidence>
<keyword evidence="3 7" id="KW-0479">Metal-binding</keyword>
<feature type="binding site" evidence="7">
    <location>
        <position position="80"/>
    </location>
    <ligand>
        <name>Zn(2+)</name>
        <dbReference type="ChEBI" id="CHEBI:29105"/>
        <note>catalytic</note>
    </ligand>
</feature>
<dbReference type="CDD" id="cd01286">
    <property type="entry name" value="deoxycytidylate_deaminase"/>
    <property type="match status" value="1"/>
</dbReference>
<dbReference type="GO" id="GO:0005737">
    <property type="term" value="C:cytoplasm"/>
    <property type="evidence" value="ECO:0007669"/>
    <property type="project" value="TreeGrafter"/>
</dbReference>
<gene>
    <name evidence="9" type="ORF">FYJ74_02910</name>
</gene>
<dbReference type="AlphaFoldDB" id="A0A6L5YBS8"/>
<keyword evidence="4" id="KW-0378">Hydrolase</keyword>
<dbReference type="PROSITE" id="PS00903">
    <property type="entry name" value="CYT_DCMP_DEAMINASES_1"/>
    <property type="match status" value="1"/>
</dbReference>
<dbReference type="InterPro" id="IPR016473">
    <property type="entry name" value="dCMP_deaminase"/>
</dbReference>
<evidence type="ECO:0000256" key="2">
    <source>
        <dbReference type="ARBA" id="ARBA00006576"/>
    </source>
</evidence>
<keyword evidence="5 7" id="KW-0862">Zinc</keyword>
<name>A0A6L5YBS8_9BACT</name>
<evidence type="ECO:0000256" key="3">
    <source>
        <dbReference type="ARBA" id="ARBA00022723"/>
    </source>
</evidence>
<dbReference type="Gene3D" id="3.40.140.10">
    <property type="entry name" value="Cytidine Deaminase, domain 2"/>
    <property type="match status" value="1"/>
</dbReference>
<dbReference type="GO" id="GO:0006220">
    <property type="term" value="P:pyrimidine nucleotide metabolic process"/>
    <property type="evidence" value="ECO:0007669"/>
    <property type="project" value="InterPro"/>
</dbReference>
<keyword evidence="10" id="KW-1185">Reference proteome</keyword>
<dbReference type="PROSITE" id="PS51747">
    <property type="entry name" value="CYT_DCMP_DEAMINASES_2"/>
    <property type="match status" value="1"/>
</dbReference>
<comment type="similarity">
    <text evidence="2">Belongs to the cytidine and deoxycytidylate deaminase family.</text>
</comment>
<dbReference type="InterPro" id="IPR016193">
    <property type="entry name" value="Cytidine_deaminase-like"/>
</dbReference>
<protein>
    <submittedName>
        <fullName evidence="9">Cytidine deaminase</fullName>
    </submittedName>
</protein>
<evidence type="ECO:0000256" key="1">
    <source>
        <dbReference type="ARBA" id="ARBA00001947"/>
    </source>
</evidence>